<feature type="transmembrane region" description="Helical" evidence="1">
    <location>
        <begin position="54"/>
        <end position="76"/>
    </location>
</feature>
<proteinExistence type="predicted"/>
<dbReference type="InterPro" id="IPR011989">
    <property type="entry name" value="ARM-like"/>
</dbReference>
<keyword evidence="3" id="KW-1185">Reference proteome</keyword>
<accession>A0AAD6JWU6</accession>
<name>A0AAD6JWU6_9ROSI</name>
<evidence type="ECO:0000256" key="1">
    <source>
        <dbReference type="SAM" id="Phobius"/>
    </source>
</evidence>
<dbReference type="SUPFAM" id="SSF48371">
    <property type="entry name" value="ARM repeat"/>
    <property type="match status" value="1"/>
</dbReference>
<gene>
    <name evidence="2" type="ORF">OIU84_005782</name>
</gene>
<dbReference type="EMBL" id="JAPFFJ010000013">
    <property type="protein sequence ID" value="KAJ6412801.1"/>
    <property type="molecule type" value="Genomic_DNA"/>
</dbReference>
<dbReference type="AlphaFoldDB" id="A0AAD6JWU6"/>
<reference evidence="2 3" key="1">
    <citation type="journal article" date="2023" name="Int. J. Mol. Sci.">
        <title>De Novo Assembly and Annotation of 11 Diverse Shrub Willow (Salix) Genomes Reveals Novel Gene Organization in Sex-Linked Regions.</title>
        <authorList>
            <person name="Hyden B."/>
            <person name="Feng K."/>
            <person name="Yates T.B."/>
            <person name="Jawdy S."/>
            <person name="Cereghino C."/>
            <person name="Smart L.B."/>
            <person name="Muchero W."/>
        </authorList>
    </citation>
    <scope>NUCLEOTIDE SEQUENCE [LARGE SCALE GENOMIC DNA]</scope>
    <source>
        <tissue evidence="2">Shoot tip</tissue>
    </source>
</reference>
<comment type="caution">
    <text evidence="2">The sequence shown here is derived from an EMBL/GenBank/DDBJ whole genome shotgun (WGS) entry which is preliminary data.</text>
</comment>
<keyword evidence="1" id="KW-0472">Membrane</keyword>
<keyword evidence="1" id="KW-0812">Transmembrane</keyword>
<protein>
    <submittedName>
        <fullName evidence="2">Uncharacterized protein</fullName>
    </submittedName>
</protein>
<organism evidence="2 3">
    <name type="scientific">Salix udensis</name>
    <dbReference type="NCBI Taxonomy" id="889485"/>
    <lineage>
        <taxon>Eukaryota</taxon>
        <taxon>Viridiplantae</taxon>
        <taxon>Streptophyta</taxon>
        <taxon>Embryophyta</taxon>
        <taxon>Tracheophyta</taxon>
        <taxon>Spermatophyta</taxon>
        <taxon>Magnoliopsida</taxon>
        <taxon>eudicotyledons</taxon>
        <taxon>Gunneridae</taxon>
        <taxon>Pentapetalae</taxon>
        <taxon>rosids</taxon>
        <taxon>fabids</taxon>
        <taxon>Malpighiales</taxon>
        <taxon>Salicaceae</taxon>
        <taxon>Saliceae</taxon>
        <taxon>Salix</taxon>
    </lineage>
</organism>
<dbReference type="InterPro" id="IPR016024">
    <property type="entry name" value="ARM-type_fold"/>
</dbReference>
<sequence length="238" mass="26339">MDVLDTSILIPEGNEASEQGEKACACLKIFMKTYKGSLLQFFDQLLSPMEHMWVVAYGIGVAAAFGGIGVVAAFELRLETLCDKLKKILSSSDVSLKVKDVAVEASFGCILRLKNAVNDEFLQDLLRKKERGCQILVNTGDLHIKRMLSQLLCMIATVNENTALDNLDQEQCISLDQGMKSMARSSRALGGRFLLEGFPQPFESCFNSEEWQRCRAAVSSLSIISKNCSKVWKLDLLA</sequence>
<evidence type="ECO:0000313" key="3">
    <source>
        <dbReference type="Proteomes" id="UP001162972"/>
    </source>
</evidence>
<dbReference type="Gene3D" id="1.25.10.10">
    <property type="entry name" value="Leucine-rich Repeat Variant"/>
    <property type="match status" value="1"/>
</dbReference>
<evidence type="ECO:0000313" key="2">
    <source>
        <dbReference type="EMBL" id="KAJ6412801.1"/>
    </source>
</evidence>
<dbReference type="Proteomes" id="UP001162972">
    <property type="component" value="Chromosome 5"/>
</dbReference>
<keyword evidence="1" id="KW-1133">Transmembrane helix</keyword>